<dbReference type="KEGG" id="alam:RT761_00814"/>
<gene>
    <name evidence="1" type="ORF">RT761_00814</name>
</gene>
<evidence type="ECO:0000313" key="1">
    <source>
        <dbReference type="EMBL" id="QPM67610.1"/>
    </source>
</evidence>
<dbReference type="RefSeq" id="WP_218112805.1">
    <property type="nucleotide sequence ID" value="NZ_CP065383.1"/>
</dbReference>
<dbReference type="EMBL" id="CP065383">
    <property type="protein sequence ID" value="QPM67610.1"/>
    <property type="molecule type" value="Genomic_DNA"/>
</dbReference>
<name>A0A7T1AKI9_ATRLM</name>
<evidence type="ECO:0000313" key="2">
    <source>
        <dbReference type="Proteomes" id="UP000594463"/>
    </source>
</evidence>
<accession>A0A7T1AKI9</accession>
<organism evidence="1 2">
    <name type="scientific">Atribacter laminatus</name>
    <dbReference type="NCBI Taxonomy" id="2847778"/>
    <lineage>
        <taxon>Bacteria</taxon>
        <taxon>Pseudomonadati</taxon>
        <taxon>Atribacterota</taxon>
        <taxon>Atribacteria</taxon>
        <taxon>Atribacterales</taxon>
        <taxon>Atribacteraceae</taxon>
        <taxon>Atribacter</taxon>
    </lineage>
</organism>
<keyword evidence="2" id="KW-1185">Reference proteome</keyword>
<sequence length="57" mass="6826">MENKNTKSGRIPGVFLPWEEERKRIPQITGNEAIVREIWENTDHLAWTFIWQILVSF</sequence>
<protein>
    <submittedName>
        <fullName evidence="1">Uncharacterized protein</fullName>
    </submittedName>
</protein>
<dbReference type="Proteomes" id="UP000594463">
    <property type="component" value="Chromosome"/>
</dbReference>
<dbReference type="AlphaFoldDB" id="A0A7T1AKI9"/>
<proteinExistence type="predicted"/>
<reference evidence="1 2" key="1">
    <citation type="journal article" date="2021" name="Nat. Commun.">
        <title>Isolation of a member of the candidate phylum Atribacteria reveals a unique cell membrane structure.</title>
        <authorList>
            <person name="Taiki K."/>
            <person name="Nobu M.K."/>
            <person name="Kusada H."/>
            <person name="Meng X.-Y."/>
            <person name="Hosoki N."/>
            <person name="Uematsu K."/>
            <person name="Yoshioka H."/>
            <person name="Kamagata Y."/>
            <person name="Tamaki H."/>
        </authorList>
    </citation>
    <scope>NUCLEOTIDE SEQUENCE [LARGE SCALE GENOMIC DNA]</scope>
    <source>
        <strain evidence="1 2">RT761</strain>
    </source>
</reference>